<feature type="region of interest" description="Domain IV, binds dsDNA" evidence="8">
    <location>
        <begin position="339"/>
        <end position="461"/>
    </location>
</feature>
<dbReference type="GO" id="GO:0005886">
    <property type="term" value="C:plasma membrane"/>
    <property type="evidence" value="ECO:0007669"/>
    <property type="project" value="TreeGrafter"/>
</dbReference>
<proteinExistence type="inferred from homology"/>
<reference evidence="14" key="1">
    <citation type="journal article" date="2013" name="PLoS ONE">
        <title>Metagenomic insights into the carbohydrate-active enzymes carried by the microorganisms adhering to solid digesta in the rumen of cows.</title>
        <authorList>
            <person name="Wang L."/>
            <person name="Hatem A."/>
            <person name="Catalyurek U.V."/>
            <person name="Morrison M."/>
            <person name="Yu Z."/>
        </authorList>
    </citation>
    <scope>NUCLEOTIDE SEQUENCE</scope>
</reference>
<comment type="caution">
    <text evidence="8">Lacks conserved residue(s) required for the propagation of feature annotation.</text>
</comment>
<dbReference type="EMBL" id="KC246792">
    <property type="protein sequence ID" value="AHF24378.1"/>
    <property type="molecule type" value="Genomic_DNA"/>
</dbReference>
<dbReference type="InterPro" id="IPR013317">
    <property type="entry name" value="DnaA_dom"/>
</dbReference>
<evidence type="ECO:0000313" key="14">
    <source>
        <dbReference type="EMBL" id="AHF24378.1"/>
    </source>
</evidence>
<dbReference type="InterPro" id="IPR001957">
    <property type="entry name" value="Chromosome_initiator_DnaA"/>
</dbReference>
<feature type="binding site" evidence="8">
    <location>
        <position position="169"/>
    </location>
    <ligand>
        <name>ATP</name>
        <dbReference type="ChEBI" id="CHEBI:30616"/>
    </ligand>
</feature>
<evidence type="ECO:0000256" key="2">
    <source>
        <dbReference type="ARBA" id="ARBA00022490"/>
    </source>
</evidence>
<keyword evidence="2 8" id="KW-0963">Cytoplasm</keyword>
<dbReference type="InterPro" id="IPR038454">
    <property type="entry name" value="DnaA_N_sf"/>
</dbReference>
<comment type="subunit">
    <text evidence="8">Oligomerizes as a right-handed, spiral filament on DNA at oriC.</text>
</comment>
<comment type="subcellular location">
    <subcellularLocation>
        <location evidence="8">Cytoplasm</location>
    </subcellularLocation>
</comment>
<sequence>MMKHTAVGFLLTVFSEDETGMDMETLWQKTCGLLMREMSYVSYNTWVDGNMTPVSAEEDRVIICINMDSMRPMIVNKYGTLLDKCLTEAAGRPMKAELLTRREVDERRNFNGTDEKEDNDPHLNPKYTFESFVVGGGNRFAHAAALAVAESPAEAYNPLFIYGGVGLGKTHLMQAIGHFVHQEDPGKKILYMTSESFTNELISAIQQKKTYEFREKIRKVDILMVDDIQFIAGRESTQQEFFNTFNELHNNNKQIILTSDKPPKDIQRLEERLCSRFEWGLVADIQRPDVDTRVAILREKTQQEKIEVPDDVLQLIAGKIDSNIRELEGCLTRLTAYANLVKEPITVELCENALKEIFDQRKIKQITAELVMKTVSDYYGLTLGDLTGPTRKREITVPRQIAMYLTREMTGMSLPQIGAVFGGRDHTTVMHSCKTIEASTKTNANMKSVVEDIQQLVRNEQ</sequence>
<comment type="similarity">
    <text evidence="1 8 11">Belongs to the DnaA family.</text>
</comment>
<keyword evidence="4 8" id="KW-0547">Nucleotide-binding</keyword>
<dbReference type="Gene3D" id="1.10.8.60">
    <property type="match status" value="1"/>
</dbReference>
<dbReference type="CDD" id="cd06571">
    <property type="entry name" value="Bac_DnaA_C"/>
    <property type="match status" value="1"/>
</dbReference>
<dbReference type="SUPFAM" id="SSF48295">
    <property type="entry name" value="TrpR-like"/>
    <property type="match status" value="1"/>
</dbReference>
<dbReference type="Gene3D" id="3.40.50.300">
    <property type="entry name" value="P-loop containing nucleotide triphosphate hydrolases"/>
    <property type="match status" value="1"/>
</dbReference>
<keyword evidence="3 8" id="KW-0235">DNA replication</keyword>
<dbReference type="InterPro" id="IPR013159">
    <property type="entry name" value="DnaA_C"/>
</dbReference>
<evidence type="ECO:0000256" key="10">
    <source>
        <dbReference type="RuleBase" id="RU000577"/>
    </source>
</evidence>
<dbReference type="AlphaFoldDB" id="W0FI22"/>
<dbReference type="GO" id="GO:0005524">
    <property type="term" value="F:ATP binding"/>
    <property type="evidence" value="ECO:0007669"/>
    <property type="project" value="UniProtKB-UniRule"/>
</dbReference>
<dbReference type="FunFam" id="1.10.8.60:FF:000003">
    <property type="entry name" value="Chromosomal replication initiator protein DnaA"/>
    <property type="match status" value="1"/>
</dbReference>
<dbReference type="PRINTS" id="PR00051">
    <property type="entry name" value="DNAA"/>
</dbReference>
<dbReference type="HAMAP" id="MF_00377">
    <property type="entry name" value="DnaA_bact"/>
    <property type="match status" value="1"/>
</dbReference>
<keyword evidence="6 8" id="KW-0446">Lipid-binding</keyword>
<dbReference type="PANTHER" id="PTHR30050:SF2">
    <property type="entry name" value="CHROMOSOMAL REPLICATION INITIATOR PROTEIN DNAA"/>
    <property type="match status" value="1"/>
</dbReference>
<dbReference type="Pfam" id="PF08299">
    <property type="entry name" value="Bac_DnaA_C"/>
    <property type="match status" value="1"/>
</dbReference>
<dbReference type="Gene3D" id="3.30.300.180">
    <property type="match status" value="1"/>
</dbReference>
<dbReference type="GO" id="GO:0008289">
    <property type="term" value="F:lipid binding"/>
    <property type="evidence" value="ECO:0007669"/>
    <property type="project" value="UniProtKB-KW"/>
</dbReference>
<evidence type="ECO:0000256" key="7">
    <source>
        <dbReference type="ARBA" id="ARBA00023125"/>
    </source>
</evidence>
<dbReference type="InterPro" id="IPR003593">
    <property type="entry name" value="AAA+_ATPase"/>
</dbReference>
<dbReference type="PROSITE" id="PS01008">
    <property type="entry name" value="DNAA"/>
    <property type="match status" value="1"/>
</dbReference>
<feature type="domain" description="Chromosomal replication initiator DnaA C-terminal" evidence="13">
    <location>
        <begin position="367"/>
        <end position="436"/>
    </location>
</feature>
<dbReference type="SUPFAM" id="SSF52540">
    <property type="entry name" value="P-loop containing nucleoside triphosphate hydrolases"/>
    <property type="match status" value="1"/>
</dbReference>
<evidence type="ECO:0000256" key="8">
    <source>
        <dbReference type="HAMAP-Rule" id="MF_00377"/>
    </source>
</evidence>
<dbReference type="PANTHER" id="PTHR30050">
    <property type="entry name" value="CHROMOSOMAL REPLICATION INITIATOR PROTEIN DNAA"/>
    <property type="match status" value="1"/>
</dbReference>
<dbReference type="CDD" id="cd00009">
    <property type="entry name" value="AAA"/>
    <property type="match status" value="1"/>
</dbReference>
<evidence type="ECO:0000256" key="11">
    <source>
        <dbReference type="RuleBase" id="RU004227"/>
    </source>
</evidence>
<dbReference type="Pfam" id="PF00308">
    <property type="entry name" value="Bac_DnaA"/>
    <property type="match status" value="1"/>
</dbReference>
<evidence type="ECO:0000256" key="5">
    <source>
        <dbReference type="ARBA" id="ARBA00022840"/>
    </source>
</evidence>
<dbReference type="SMART" id="SM00382">
    <property type="entry name" value="AAA"/>
    <property type="match status" value="1"/>
</dbReference>
<dbReference type="InterPro" id="IPR020591">
    <property type="entry name" value="Chromosome_initiator_DnaA-like"/>
</dbReference>
<feature type="binding site" evidence="8">
    <location>
        <position position="168"/>
    </location>
    <ligand>
        <name>ATP</name>
        <dbReference type="ChEBI" id="CHEBI:30616"/>
    </ligand>
</feature>
<dbReference type="GO" id="GO:0005737">
    <property type="term" value="C:cytoplasm"/>
    <property type="evidence" value="ECO:0007669"/>
    <property type="project" value="UniProtKB-SubCell"/>
</dbReference>
<evidence type="ECO:0000259" key="13">
    <source>
        <dbReference type="SMART" id="SM00760"/>
    </source>
</evidence>
<dbReference type="InterPro" id="IPR010921">
    <property type="entry name" value="Trp_repressor/repl_initiator"/>
</dbReference>
<organism evidence="14">
    <name type="scientific">uncultured bacterium Contig29</name>
    <dbReference type="NCBI Taxonomy" id="1393550"/>
    <lineage>
        <taxon>Bacteria</taxon>
        <taxon>environmental samples</taxon>
    </lineage>
</organism>
<feature type="region of interest" description="Domain III, AAA+ region" evidence="8">
    <location>
        <begin position="122"/>
        <end position="338"/>
    </location>
</feature>
<gene>
    <name evidence="8" type="primary">dnaA</name>
</gene>
<feature type="domain" description="AAA+ ATPase" evidence="12">
    <location>
        <begin position="155"/>
        <end position="283"/>
    </location>
</feature>
<dbReference type="InterPro" id="IPR018312">
    <property type="entry name" value="Chromosome_initiator_DnaA_CS"/>
</dbReference>
<dbReference type="FunFam" id="3.40.50.300:FF:000150">
    <property type="entry name" value="Chromosomal replication initiator protein DnaA"/>
    <property type="match status" value="1"/>
</dbReference>
<keyword evidence="5 8" id="KW-0067">ATP-binding</keyword>
<keyword evidence="7 8" id="KW-0238">DNA-binding</keyword>
<name>W0FI22_9BACT</name>
<dbReference type="NCBIfam" id="TIGR00362">
    <property type="entry name" value="DnaA"/>
    <property type="match status" value="1"/>
</dbReference>
<feature type="binding site" evidence="8">
    <location>
        <position position="170"/>
    </location>
    <ligand>
        <name>ATP</name>
        <dbReference type="ChEBI" id="CHEBI:30616"/>
    </ligand>
</feature>
<protein>
    <recommendedName>
        <fullName evidence="8 9">Chromosomal replication initiator protein DnaA</fullName>
    </recommendedName>
</protein>
<dbReference type="GO" id="GO:0006275">
    <property type="term" value="P:regulation of DNA replication"/>
    <property type="evidence" value="ECO:0007669"/>
    <property type="project" value="UniProtKB-UniRule"/>
</dbReference>
<dbReference type="GO" id="GO:0003688">
    <property type="term" value="F:DNA replication origin binding"/>
    <property type="evidence" value="ECO:0007669"/>
    <property type="project" value="UniProtKB-UniRule"/>
</dbReference>
<feature type="binding site" evidence="8">
    <location>
        <position position="166"/>
    </location>
    <ligand>
        <name>ATP</name>
        <dbReference type="ChEBI" id="CHEBI:30616"/>
    </ligand>
</feature>
<feature type="region of interest" description="Domain I, interacts with DnaA modulators" evidence="8">
    <location>
        <begin position="1"/>
        <end position="117"/>
    </location>
</feature>
<dbReference type="InterPro" id="IPR027417">
    <property type="entry name" value="P-loop_NTPase"/>
</dbReference>
<evidence type="ECO:0000256" key="3">
    <source>
        <dbReference type="ARBA" id="ARBA00022705"/>
    </source>
</evidence>
<dbReference type="Gene3D" id="1.10.1750.10">
    <property type="match status" value="1"/>
</dbReference>
<evidence type="ECO:0000259" key="12">
    <source>
        <dbReference type="SMART" id="SM00382"/>
    </source>
</evidence>
<evidence type="ECO:0000256" key="6">
    <source>
        <dbReference type="ARBA" id="ARBA00023121"/>
    </source>
</evidence>
<dbReference type="GO" id="GO:0006270">
    <property type="term" value="P:DNA replication initiation"/>
    <property type="evidence" value="ECO:0007669"/>
    <property type="project" value="UniProtKB-UniRule"/>
</dbReference>
<accession>W0FI22</accession>
<evidence type="ECO:0000256" key="1">
    <source>
        <dbReference type="ARBA" id="ARBA00006583"/>
    </source>
</evidence>
<evidence type="ECO:0000256" key="9">
    <source>
        <dbReference type="NCBIfam" id="TIGR00362"/>
    </source>
</evidence>
<comment type="domain">
    <text evidence="8">Domain I is involved in oligomerization and binding regulators, domain II is flexibile and of varying length in different bacteria, domain III forms the AAA+ region, while domain IV binds dsDNA.</text>
</comment>
<comment type="function">
    <text evidence="8 10">Plays an essential role in the initiation and regulation of chromosomal replication. ATP-DnaA binds to the origin of replication (oriC) to initiate formation of the DNA replication initiation complex once per cell cycle. Binds the DnaA box (a 9 base pair repeat at the origin) and separates the double-stranded (ds)DNA. Forms a right-handed helical filament on oriC DNA; dsDNA binds to the exterior of the filament while single-stranded (ss)DNA is stabiized in the filament's interior. The ATP-DnaA-oriC complex binds and stabilizes one strand of the AT-rich DNA unwinding element (DUE), permitting loading of DNA polymerase. After initiation quickly degrades to an ADP-DnaA complex that is not apt for DNA replication. Binds acidic phospholipids.</text>
</comment>
<dbReference type="SMART" id="SM00760">
    <property type="entry name" value="Bac_DnaA_C"/>
    <property type="match status" value="1"/>
</dbReference>
<evidence type="ECO:0000256" key="4">
    <source>
        <dbReference type="ARBA" id="ARBA00022741"/>
    </source>
</evidence>